<dbReference type="GO" id="GO:0004930">
    <property type="term" value="F:G protein-coupled receptor activity"/>
    <property type="evidence" value="ECO:0007669"/>
    <property type="project" value="UniProtKB-KW"/>
</dbReference>
<organism evidence="13 14">
    <name type="scientific">Anopheles farauti</name>
    <dbReference type="NCBI Taxonomy" id="69004"/>
    <lineage>
        <taxon>Eukaryota</taxon>
        <taxon>Metazoa</taxon>
        <taxon>Ecdysozoa</taxon>
        <taxon>Arthropoda</taxon>
        <taxon>Hexapoda</taxon>
        <taxon>Insecta</taxon>
        <taxon>Pterygota</taxon>
        <taxon>Neoptera</taxon>
        <taxon>Endopterygota</taxon>
        <taxon>Diptera</taxon>
        <taxon>Nematocera</taxon>
        <taxon>Culicoidea</taxon>
        <taxon>Culicidae</taxon>
        <taxon>Anophelinae</taxon>
        <taxon>Anopheles</taxon>
    </lineage>
</organism>
<dbReference type="Gene3D" id="1.20.1070.10">
    <property type="entry name" value="Rhodopsin 7-helix transmembrane proteins"/>
    <property type="match status" value="1"/>
</dbReference>
<keyword evidence="4 12" id="KW-0812">Transmembrane</keyword>
<reference evidence="14" key="1">
    <citation type="submission" date="2014-01" db="EMBL/GenBank/DDBJ databases">
        <title>The Genome Sequence of Anopheles farauti FAR1 (V2).</title>
        <authorList>
            <consortium name="The Broad Institute Genomics Platform"/>
            <person name="Neafsey D.E."/>
            <person name="Besansky N."/>
            <person name="Howell P."/>
            <person name="Walton C."/>
            <person name="Young S.K."/>
            <person name="Zeng Q."/>
            <person name="Gargeya S."/>
            <person name="Fitzgerald M."/>
            <person name="Haas B."/>
            <person name="Abouelleil A."/>
            <person name="Allen A.W."/>
            <person name="Alvarado L."/>
            <person name="Arachchi H.M."/>
            <person name="Berlin A.M."/>
            <person name="Chapman S.B."/>
            <person name="Gainer-Dewar J."/>
            <person name="Goldberg J."/>
            <person name="Griggs A."/>
            <person name="Gujja S."/>
            <person name="Hansen M."/>
            <person name="Howarth C."/>
            <person name="Imamovic A."/>
            <person name="Ireland A."/>
            <person name="Larimer J."/>
            <person name="McCowan C."/>
            <person name="Murphy C."/>
            <person name="Pearson M."/>
            <person name="Poon T.W."/>
            <person name="Priest M."/>
            <person name="Roberts A."/>
            <person name="Saif S."/>
            <person name="Shea T."/>
            <person name="Sisk P."/>
            <person name="Sykes S."/>
            <person name="Wortman J."/>
            <person name="Nusbaum C."/>
            <person name="Birren B."/>
        </authorList>
    </citation>
    <scope>NUCLEOTIDE SEQUENCE [LARGE SCALE GENOMIC DNA]</scope>
    <source>
        <strain evidence="14">FAR1</strain>
    </source>
</reference>
<dbReference type="EMBL" id="AXCN02001068">
    <property type="status" value="NOT_ANNOTATED_CDS"/>
    <property type="molecule type" value="Genomic_DNA"/>
</dbReference>
<dbReference type="SUPFAM" id="SSF63877">
    <property type="entry name" value="Methuselah ectodomain"/>
    <property type="match status" value="1"/>
</dbReference>
<feature type="transmembrane region" description="Helical" evidence="12">
    <location>
        <begin position="350"/>
        <end position="368"/>
    </location>
</feature>
<dbReference type="InterPro" id="IPR052808">
    <property type="entry name" value="GPCR_Mth-like"/>
</dbReference>
<dbReference type="EnsemblMetazoa" id="AFAF003140-RA">
    <property type="protein sequence ID" value="AFAF003140-PA"/>
    <property type="gene ID" value="AFAF003140"/>
</dbReference>
<evidence type="ECO:0008006" key="15">
    <source>
        <dbReference type="Google" id="ProtNLM"/>
    </source>
</evidence>
<proteinExistence type="inferred from homology"/>
<dbReference type="VEuPathDB" id="VectorBase:AFAF003140"/>
<evidence type="ECO:0000256" key="6">
    <source>
        <dbReference type="ARBA" id="ARBA00022989"/>
    </source>
</evidence>
<keyword evidence="14" id="KW-1185">Reference proteome</keyword>
<feature type="transmembrane region" description="Helical" evidence="12">
    <location>
        <begin position="420"/>
        <end position="443"/>
    </location>
</feature>
<keyword evidence="9" id="KW-0675">Receptor</keyword>
<dbReference type="InterPro" id="IPR023311">
    <property type="entry name" value="Methusela_ecto_dom_2"/>
</dbReference>
<reference evidence="13" key="2">
    <citation type="submission" date="2020-05" db="UniProtKB">
        <authorList>
            <consortium name="EnsemblMetazoa"/>
        </authorList>
    </citation>
    <scope>IDENTIFICATION</scope>
    <source>
        <strain evidence="13">FAR1</strain>
    </source>
</reference>
<dbReference type="STRING" id="69004.A0A182Q4X1"/>
<evidence type="ECO:0000256" key="3">
    <source>
        <dbReference type="ARBA" id="ARBA00022475"/>
    </source>
</evidence>
<dbReference type="InterPro" id="IPR036272">
    <property type="entry name" value="Methuselah_N_sf"/>
</dbReference>
<evidence type="ECO:0000313" key="14">
    <source>
        <dbReference type="Proteomes" id="UP000075886"/>
    </source>
</evidence>
<evidence type="ECO:0000256" key="5">
    <source>
        <dbReference type="ARBA" id="ARBA00022729"/>
    </source>
</evidence>
<evidence type="ECO:0000256" key="11">
    <source>
        <dbReference type="SAM" id="MobiDB-lite"/>
    </source>
</evidence>
<feature type="region of interest" description="Disordered" evidence="11">
    <location>
        <begin position="73"/>
        <end position="105"/>
    </location>
</feature>
<evidence type="ECO:0000256" key="1">
    <source>
        <dbReference type="ARBA" id="ARBA00004651"/>
    </source>
</evidence>
<name>A0A182Q4X1_9DIPT</name>
<comment type="subcellular location">
    <subcellularLocation>
        <location evidence="1">Cell membrane</location>
        <topology evidence="1">Multi-pass membrane protein</topology>
    </subcellularLocation>
</comment>
<dbReference type="PANTHER" id="PTHR46953:SF3">
    <property type="entry name" value="G-PROTEIN COUPLED RECEPTOR MTH-LIKE 14-RELATED"/>
    <property type="match status" value="1"/>
</dbReference>
<sequence>MEGWWPTSRTVWPLAVVLVVACGVILGPGVANAYESSGRGYEYEEPALAENYDDNGGDGSPDSSAAVTVRQQEAIPAGTEVNNDESRTGDSEQPLDAEPTWPHPAHDNGTMMPLTTLSSEDGLSCSGREKLPIQPTFVSREVSVIRKCCPRGESLSIEHTKYVSCQKNNLSVTMPRAIKAQFYRDCIEDLEEEVALAVKYGSPCPIEGNLVGFGARMNDTLYVIQNGSLLVIYDQMVEYDVYDAYCLDHDRTDGSLIGYVCPSQVRVMADVVKGQLFMFAVTLALAVPGLLVTAALYMTIPNLHNLHGRALAMNCVNFAVALLLECWFQFRNGGKRMLVEDMVLENYAEYFILATFFWLLVNCGNHCFHACYSVPRGAKFDKKEENVRFALYAVVAQLIPLLIIISYSTTPSGLPAFKHYLFIPIGVTLVLGLVCLITTGANLSNLKKCFYDRETIRTRLLCAGKQEELKEYPPIRKGKINKVIYMFKYTVPLFCVMAFVWTIMAVTYYATHELPIFYDILFAFQGILMFVVFVCMPRPWHTIRSWFTSNNYCTSVFRPPAVNESECKKVQVGVSAGVPVALSRSVSYNAPPLLPCETTVSKKRSLNPFTYLEDD</sequence>
<evidence type="ECO:0000256" key="9">
    <source>
        <dbReference type="ARBA" id="ARBA00023170"/>
    </source>
</evidence>
<protein>
    <recommendedName>
        <fullName evidence="15">Methuselah N-terminal domain-containing protein</fullName>
    </recommendedName>
</protein>
<keyword evidence="7" id="KW-0297">G-protein coupled receptor</keyword>
<keyword evidence="8 12" id="KW-0472">Membrane</keyword>
<dbReference type="Gene3D" id="2.170.180.11">
    <property type="entry name" value="Methuselah ectodomain, domain 2"/>
    <property type="match status" value="1"/>
</dbReference>
<evidence type="ECO:0000256" key="12">
    <source>
        <dbReference type="SAM" id="Phobius"/>
    </source>
</evidence>
<keyword evidence="10" id="KW-0807">Transducer</keyword>
<accession>A0A182Q4X1</accession>
<comment type="similarity">
    <text evidence="2">Belongs to the G-protein coupled receptor 2 family. Mth subfamily.</text>
</comment>
<dbReference type="GO" id="GO:0005886">
    <property type="term" value="C:plasma membrane"/>
    <property type="evidence" value="ECO:0007669"/>
    <property type="project" value="UniProtKB-SubCell"/>
</dbReference>
<dbReference type="AlphaFoldDB" id="A0A182Q4X1"/>
<evidence type="ECO:0000256" key="2">
    <source>
        <dbReference type="ARBA" id="ARBA00008979"/>
    </source>
</evidence>
<evidence type="ECO:0000256" key="10">
    <source>
        <dbReference type="ARBA" id="ARBA00023224"/>
    </source>
</evidence>
<feature type="transmembrane region" description="Helical" evidence="12">
    <location>
        <begin position="516"/>
        <end position="536"/>
    </location>
</feature>
<keyword evidence="3" id="KW-1003">Cell membrane</keyword>
<evidence type="ECO:0000256" key="4">
    <source>
        <dbReference type="ARBA" id="ARBA00022692"/>
    </source>
</evidence>
<evidence type="ECO:0000256" key="8">
    <source>
        <dbReference type="ARBA" id="ARBA00023136"/>
    </source>
</evidence>
<evidence type="ECO:0000313" key="13">
    <source>
        <dbReference type="EnsemblMetazoa" id="AFAF003140-PA"/>
    </source>
</evidence>
<keyword evidence="6 12" id="KW-1133">Transmembrane helix</keyword>
<feature type="transmembrane region" description="Helical" evidence="12">
    <location>
        <begin position="276"/>
        <end position="298"/>
    </location>
</feature>
<evidence type="ECO:0000256" key="7">
    <source>
        <dbReference type="ARBA" id="ARBA00023040"/>
    </source>
</evidence>
<feature type="region of interest" description="Disordered" evidence="11">
    <location>
        <begin position="49"/>
        <end position="68"/>
    </location>
</feature>
<dbReference type="PANTHER" id="PTHR46953">
    <property type="entry name" value="G-PROTEIN COUPLED RECEPTOR MTH-LIKE 1-RELATED"/>
    <property type="match status" value="1"/>
</dbReference>
<dbReference type="Proteomes" id="UP000075886">
    <property type="component" value="Unassembled WGS sequence"/>
</dbReference>
<keyword evidence="5" id="KW-0732">Signal</keyword>
<feature type="transmembrane region" description="Helical" evidence="12">
    <location>
        <begin position="389"/>
        <end position="408"/>
    </location>
</feature>
<feature type="transmembrane region" description="Helical" evidence="12">
    <location>
        <begin position="486"/>
        <end position="510"/>
    </location>
</feature>